<keyword evidence="6" id="KW-1185">Reference proteome</keyword>
<gene>
    <name evidence="5" type="ORF">Ahy_A05g025661</name>
</gene>
<proteinExistence type="inferred from homology"/>
<dbReference type="CDD" id="cd05804">
    <property type="entry name" value="StaR_like"/>
    <property type="match status" value="1"/>
</dbReference>
<sequence length="397" mass="45566">MEGDGVKFVRWGYEVRTSSEPCISAINSYYHQVMSYGRDRCVILDALDHDNNCVLANILAAHFLLSVDPFRASSCLLSAKLHLENATFYEKLVFESINYLISEERDDDVALQLHSKVLKEFPKDLVTLKRAQILCFYMGRPDLSFSLVNQVLPQNEGENYLYGMLAFPLLELGKMRDAEEAAKRGLNINEEDSWSQHALCHVLQYECRFKEAVNFMEKCSPSWSSLSSFMLTHNWWHVALCYLEGSAPNQRVLEVYDNHIWKELDKTDAHGAEVYLNAVGLLLRLYANWYLEWHLDVLTVWALAKSGKFSEAADLLKGLKERVSRMNIKKQQSMQRAMRLAEAVYAYGTGNDKHGVELLGPDFDAMDYKERAYKLANRPEAEHAKAKAKALEESYFN</sequence>
<dbReference type="InterPro" id="IPR033891">
    <property type="entry name" value="TTC38"/>
</dbReference>
<evidence type="ECO:0000256" key="4">
    <source>
        <dbReference type="ARBA" id="ARBA00022803"/>
    </source>
</evidence>
<dbReference type="Gene3D" id="1.25.40.10">
    <property type="entry name" value="Tetratricopeptide repeat domain"/>
    <property type="match status" value="1"/>
</dbReference>
<dbReference type="PANTHER" id="PTHR16263:SF4">
    <property type="entry name" value="TETRATRICOPEPTIDE REPEAT PROTEIN 38"/>
    <property type="match status" value="1"/>
</dbReference>
<protein>
    <recommendedName>
        <fullName evidence="2">Tetratricopeptide repeat protein 38</fullName>
    </recommendedName>
</protein>
<dbReference type="PANTHER" id="PTHR16263">
    <property type="entry name" value="TETRATRICOPEPTIDE REPEAT PROTEIN 38"/>
    <property type="match status" value="1"/>
</dbReference>
<organism evidence="5 6">
    <name type="scientific">Arachis hypogaea</name>
    <name type="common">Peanut</name>
    <dbReference type="NCBI Taxonomy" id="3818"/>
    <lineage>
        <taxon>Eukaryota</taxon>
        <taxon>Viridiplantae</taxon>
        <taxon>Streptophyta</taxon>
        <taxon>Embryophyta</taxon>
        <taxon>Tracheophyta</taxon>
        <taxon>Spermatophyta</taxon>
        <taxon>Magnoliopsida</taxon>
        <taxon>eudicotyledons</taxon>
        <taxon>Gunneridae</taxon>
        <taxon>Pentapetalae</taxon>
        <taxon>rosids</taxon>
        <taxon>fabids</taxon>
        <taxon>Fabales</taxon>
        <taxon>Fabaceae</taxon>
        <taxon>Papilionoideae</taxon>
        <taxon>50 kb inversion clade</taxon>
        <taxon>dalbergioids sensu lato</taxon>
        <taxon>Dalbergieae</taxon>
        <taxon>Pterocarpus clade</taxon>
        <taxon>Arachis</taxon>
    </lineage>
</organism>
<evidence type="ECO:0000256" key="1">
    <source>
        <dbReference type="ARBA" id="ARBA00005857"/>
    </source>
</evidence>
<keyword evidence="4" id="KW-0802">TPR repeat</keyword>
<name>A0A445D980_ARAHY</name>
<evidence type="ECO:0000256" key="3">
    <source>
        <dbReference type="ARBA" id="ARBA00022737"/>
    </source>
</evidence>
<dbReference type="AlphaFoldDB" id="A0A445D980"/>
<dbReference type="Proteomes" id="UP000289738">
    <property type="component" value="Chromosome A05"/>
</dbReference>
<evidence type="ECO:0000313" key="5">
    <source>
        <dbReference type="EMBL" id="RYR59724.1"/>
    </source>
</evidence>
<evidence type="ECO:0000256" key="2">
    <source>
        <dbReference type="ARBA" id="ARBA00019992"/>
    </source>
</evidence>
<dbReference type="EMBL" id="SDMP01000005">
    <property type="protein sequence ID" value="RYR59724.1"/>
    <property type="molecule type" value="Genomic_DNA"/>
</dbReference>
<evidence type="ECO:0000313" key="6">
    <source>
        <dbReference type="Proteomes" id="UP000289738"/>
    </source>
</evidence>
<accession>A0A445D980</accession>
<reference evidence="5 6" key="1">
    <citation type="submission" date="2019-01" db="EMBL/GenBank/DDBJ databases">
        <title>Sequencing of cultivated peanut Arachis hypogaea provides insights into genome evolution and oil improvement.</title>
        <authorList>
            <person name="Chen X."/>
        </authorList>
    </citation>
    <scope>NUCLEOTIDE SEQUENCE [LARGE SCALE GENOMIC DNA]</scope>
    <source>
        <strain evidence="6">cv. Fuhuasheng</strain>
        <tissue evidence="5">Leaves</tissue>
    </source>
</reference>
<comment type="similarity">
    <text evidence="1">Belongs to the TTC38 family.</text>
</comment>
<dbReference type="InterPro" id="IPR011990">
    <property type="entry name" value="TPR-like_helical_dom_sf"/>
</dbReference>
<comment type="caution">
    <text evidence="5">The sequence shown here is derived from an EMBL/GenBank/DDBJ whole genome shotgun (WGS) entry which is preliminary data.</text>
</comment>
<keyword evidence="3" id="KW-0677">Repeat</keyword>
<dbReference type="SUPFAM" id="SSF48452">
    <property type="entry name" value="TPR-like"/>
    <property type="match status" value="1"/>
</dbReference>